<proteinExistence type="predicted"/>
<dbReference type="Proteomes" id="UP000252139">
    <property type="component" value="Unassembled WGS sequence"/>
</dbReference>
<feature type="region of interest" description="Disordered" evidence="1">
    <location>
        <begin position="44"/>
        <end position="63"/>
    </location>
</feature>
<accession>A0A367K271</accession>
<evidence type="ECO:0000256" key="1">
    <source>
        <dbReference type="SAM" id="MobiDB-lite"/>
    </source>
</evidence>
<evidence type="ECO:0000313" key="3">
    <source>
        <dbReference type="Proteomes" id="UP000252139"/>
    </source>
</evidence>
<evidence type="ECO:0000313" key="2">
    <source>
        <dbReference type="EMBL" id="RCH96249.1"/>
    </source>
</evidence>
<feature type="region of interest" description="Disordered" evidence="1">
    <location>
        <begin position="1"/>
        <end position="20"/>
    </location>
</feature>
<name>A0A367K271_RHIAZ</name>
<dbReference type="OrthoDB" id="2252247at2759"/>
<dbReference type="EMBL" id="PJQL01000387">
    <property type="protein sequence ID" value="RCH96249.1"/>
    <property type="molecule type" value="Genomic_DNA"/>
</dbReference>
<protein>
    <submittedName>
        <fullName evidence="2">Uncharacterized protein</fullName>
    </submittedName>
</protein>
<organism evidence="2 3">
    <name type="scientific">Rhizopus azygosporus</name>
    <name type="common">Rhizopus microsporus var. azygosporus</name>
    <dbReference type="NCBI Taxonomy" id="86630"/>
    <lineage>
        <taxon>Eukaryota</taxon>
        <taxon>Fungi</taxon>
        <taxon>Fungi incertae sedis</taxon>
        <taxon>Mucoromycota</taxon>
        <taxon>Mucoromycotina</taxon>
        <taxon>Mucoromycetes</taxon>
        <taxon>Mucorales</taxon>
        <taxon>Mucorineae</taxon>
        <taxon>Rhizopodaceae</taxon>
        <taxon>Rhizopus</taxon>
    </lineage>
</organism>
<keyword evidence="3" id="KW-1185">Reference proteome</keyword>
<reference evidence="2 3" key="1">
    <citation type="journal article" date="2018" name="G3 (Bethesda)">
        <title>Phylogenetic and Phylogenomic Definition of Rhizopus Species.</title>
        <authorList>
            <person name="Gryganskyi A.P."/>
            <person name="Golan J."/>
            <person name="Dolatabadi S."/>
            <person name="Mondo S."/>
            <person name="Robb S."/>
            <person name="Idnurm A."/>
            <person name="Muszewska A."/>
            <person name="Steczkiewicz K."/>
            <person name="Masonjones S."/>
            <person name="Liao H.L."/>
            <person name="Gajdeczka M.T."/>
            <person name="Anike F."/>
            <person name="Vuek A."/>
            <person name="Anishchenko I.M."/>
            <person name="Voigt K."/>
            <person name="de Hoog G.S."/>
            <person name="Smith M.E."/>
            <person name="Heitman J."/>
            <person name="Vilgalys R."/>
            <person name="Stajich J.E."/>
        </authorList>
    </citation>
    <scope>NUCLEOTIDE SEQUENCE [LARGE SCALE GENOMIC DNA]</scope>
    <source>
        <strain evidence="2 3">CBS 357.93</strain>
    </source>
</reference>
<comment type="caution">
    <text evidence="2">The sequence shown here is derived from an EMBL/GenBank/DDBJ whole genome shotgun (WGS) entry which is preliminary data.</text>
</comment>
<gene>
    <name evidence="2" type="ORF">CU097_008422</name>
</gene>
<dbReference type="AlphaFoldDB" id="A0A367K271"/>
<sequence length="140" mass="16296">MNYCNRTGRSGLGSSSNNSSSLIIDSDCSDDLIINEEDEEIRARHSEDEDYYKPIAPPPSPQQELITLQDDIQDEKRDIKLHAQTLDQLLRKTLDRQQSRICKRQKRRSSLFNNNQHKLKELLSSIVDEDMIHELRDMVL</sequence>